<accession>A0A369ZSE6</accession>
<dbReference type="RefSeq" id="WP_005708345.1">
    <property type="nucleotide sequence ID" value="NZ_MUXX01000007.1"/>
</dbReference>
<organism evidence="2 3">
    <name type="scientific">Haemophilus paraphrohaemolyticus</name>
    <dbReference type="NCBI Taxonomy" id="736"/>
    <lineage>
        <taxon>Bacteria</taxon>
        <taxon>Pseudomonadati</taxon>
        <taxon>Pseudomonadota</taxon>
        <taxon>Gammaproteobacteria</taxon>
        <taxon>Pasteurellales</taxon>
        <taxon>Pasteurellaceae</taxon>
        <taxon>Haemophilus</taxon>
    </lineage>
</organism>
<protein>
    <recommendedName>
        <fullName evidence="4">Adhesin</fullName>
    </recommendedName>
</protein>
<comment type="caution">
    <text evidence="2">The sequence shown here is derived from an EMBL/GenBank/DDBJ whole genome shotgun (WGS) entry which is preliminary data.</text>
</comment>
<name>A0A369ZSE6_9PAST</name>
<gene>
    <name evidence="2" type="ORF">DPV92_06995</name>
</gene>
<evidence type="ECO:0000313" key="2">
    <source>
        <dbReference type="EMBL" id="RDF09928.1"/>
    </source>
</evidence>
<evidence type="ECO:0000256" key="1">
    <source>
        <dbReference type="SAM" id="SignalP"/>
    </source>
</evidence>
<sequence>MKFVKFLPALATVIIALPTYAKAAPTVTDKTVVYSCNKKTVTAVYQFENQEPTGAMVSIGNKIIAKDFTRDKSQSDFTSFTSGKYVWNVDSGLTLDTFDSVFPVNLVQKGKNSDQIIIKNCDINAKATKKANL</sequence>
<evidence type="ECO:0000313" key="3">
    <source>
        <dbReference type="Proteomes" id="UP000253945"/>
    </source>
</evidence>
<dbReference type="Proteomes" id="UP000253945">
    <property type="component" value="Unassembled WGS sequence"/>
</dbReference>
<reference evidence="2 3" key="1">
    <citation type="submission" date="2018-05" db="EMBL/GenBank/DDBJ databases">
        <title>Draft Genome Sequences for a Diverse set of 7 Haemophilus Species.</title>
        <authorList>
            <person name="Nichols M."/>
            <person name="Topaz N."/>
            <person name="Wang X."/>
            <person name="Wang X."/>
            <person name="Boxrud D."/>
        </authorList>
    </citation>
    <scope>NUCLEOTIDE SEQUENCE [LARGE SCALE GENOMIC DNA]</scope>
    <source>
        <strain evidence="2 3">C2014016342</strain>
    </source>
</reference>
<feature type="signal peptide" evidence="1">
    <location>
        <begin position="1"/>
        <end position="23"/>
    </location>
</feature>
<keyword evidence="3" id="KW-1185">Reference proteome</keyword>
<evidence type="ECO:0008006" key="4">
    <source>
        <dbReference type="Google" id="ProtNLM"/>
    </source>
</evidence>
<feature type="chain" id="PRO_5016802015" description="Adhesin" evidence="1">
    <location>
        <begin position="24"/>
        <end position="133"/>
    </location>
</feature>
<keyword evidence="1" id="KW-0732">Signal</keyword>
<dbReference type="AlphaFoldDB" id="A0A369ZSE6"/>
<proteinExistence type="predicted"/>
<dbReference type="EMBL" id="QEQF01000006">
    <property type="protein sequence ID" value="RDF09928.1"/>
    <property type="molecule type" value="Genomic_DNA"/>
</dbReference>